<reference evidence="3 4" key="1">
    <citation type="submission" date="2020-04" db="EMBL/GenBank/DDBJ databases">
        <authorList>
            <person name="Hitch T.C.A."/>
            <person name="Wylensek D."/>
            <person name="Clavel T."/>
        </authorList>
    </citation>
    <scope>NUCLEOTIDE SEQUENCE [LARGE SCALE GENOMIC DNA]</scope>
    <source>
        <strain evidence="3 4">BSM-383-APC-22F</strain>
    </source>
</reference>
<accession>A0A7X9NGE2</accession>
<name>A0A7X9NGE2_9FIRM</name>
<dbReference type="Gene3D" id="3.40.930.10">
    <property type="entry name" value="Mannitol-specific EII, Chain A"/>
    <property type="match status" value="1"/>
</dbReference>
<dbReference type="RefSeq" id="WP_168964767.1">
    <property type="nucleotide sequence ID" value="NZ_JABAFR010000004.1"/>
</dbReference>
<dbReference type="InterPro" id="IPR002178">
    <property type="entry name" value="PTS_EIIA_type-2_dom"/>
</dbReference>
<evidence type="ECO:0000259" key="1">
    <source>
        <dbReference type="PROSITE" id="PS51094"/>
    </source>
</evidence>
<evidence type="ECO:0000313" key="3">
    <source>
        <dbReference type="EMBL" id="NME43772.1"/>
    </source>
</evidence>
<gene>
    <name evidence="3" type="ORF">HF861_02605</name>
    <name evidence="2" type="ORF">PND82_05065</name>
</gene>
<dbReference type="PANTHER" id="PTHR47738">
    <property type="entry name" value="PTS SYSTEM FRUCTOSE-LIKE EIIA COMPONENT-RELATED"/>
    <property type="match status" value="1"/>
</dbReference>
<dbReference type="InterPro" id="IPR051541">
    <property type="entry name" value="PTS_SugarTrans_NitroReg"/>
</dbReference>
<dbReference type="SUPFAM" id="SSF55804">
    <property type="entry name" value="Phoshotransferase/anion transport protein"/>
    <property type="match status" value="1"/>
</dbReference>
<protein>
    <submittedName>
        <fullName evidence="3">PTS sugar transporter subunit IIA</fullName>
    </submittedName>
</protein>
<proteinExistence type="predicted"/>
<dbReference type="CDD" id="cd00211">
    <property type="entry name" value="PTS_IIA_fru"/>
    <property type="match status" value="1"/>
</dbReference>
<keyword evidence="3" id="KW-0813">Transport</keyword>
<evidence type="ECO:0000313" key="4">
    <source>
        <dbReference type="Proteomes" id="UP000540014"/>
    </source>
</evidence>
<comment type="caution">
    <text evidence="3">The sequence shown here is derived from an EMBL/GenBank/DDBJ whole genome shotgun (WGS) entry which is preliminary data.</text>
</comment>
<dbReference type="PANTHER" id="PTHR47738:SF3">
    <property type="entry name" value="PHOSPHOTRANSFERASE SYSTEM MANNITOL_FRUCTOSE-SPECIFIC IIA DOMAIN CONTAINING PROTEIN"/>
    <property type="match status" value="1"/>
</dbReference>
<dbReference type="EMBL" id="JABAFR010000004">
    <property type="protein sequence ID" value="NME43772.1"/>
    <property type="molecule type" value="Genomic_DNA"/>
</dbReference>
<dbReference type="AlphaFoldDB" id="A0A7X9NGE2"/>
<organism evidence="3 4">
    <name type="scientific">Faecalicoccus pleomorphus</name>
    <dbReference type="NCBI Taxonomy" id="1323"/>
    <lineage>
        <taxon>Bacteria</taxon>
        <taxon>Bacillati</taxon>
        <taxon>Bacillota</taxon>
        <taxon>Erysipelotrichia</taxon>
        <taxon>Erysipelotrichales</taxon>
        <taxon>Erysipelotrichaceae</taxon>
        <taxon>Faecalicoccus</taxon>
    </lineage>
</organism>
<dbReference type="PROSITE" id="PS51094">
    <property type="entry name" value="PTS_EIIA_TYPE_2"/>
    <property type="match status" value="1"/>
</dbReference>
<keyword evidence="3" id="KW-0762">Sugar transport</keyword>
<dbReference type="Pfam" id="PF00359">
    <property type="entry name" value="PTS_EIIA_2"/>
    <property type="match status" value="1"/>
</dbReference>
<dbReference type="EMBL" id="JAQLXO010000005">
    <property type="protein sequence ID" value="MDB7982189.1"/>
    <property type="molecule type" value="Genomic_DNA"/>
</dbReference>
<dbReference type="Proteomes" id="UP000540014">
    <property type="component" value="Unassembled WGS sequence"/>
</dbReference>
<dbReference type="InterPro" id="IPR016152">
    <property type="entry name" value="PTrfase/Anion_transptr"/>
</dbReference>
<feature type="domain" description="PTS EIIA type-2" evidence="1">
    <location>
        <begin position="1"/>
        <end position="143"/>
    </location>
</feature>
<sequence>MKIVVSDGVAKNWEEAIILASNKLLEKGYVQDSFGKHCIEREKKFPTGLETDFPVAIPHTESEYVNETAISVVRLKDPVVFKNMEDSSKQVKVHYVMNLAIKDKNQQVVFLSKVIQIVQDSNFLKRLFSLDEHSFEDELLKKFA</sequence>
<evidence type="ECO:0000313" key="2">
    <source>
        <dbReference type="EMBL" id="MDB7982189.1"/>
    </source>
</evidence>
<reference evidence="2" key="2">
    <citation type="submission" date="2023-01" db="EMBL/GenBank/DDBJ databases">
        <title>Human gut microbiome strain richness.</title>
        <authorList>
            <person name="Chen-Liaw A."/>
        </authorList>
    </citation>
    <scope>NUCLEOTIDE SEQUENCE</scope>
    <source>
        <strain evidence="2">D8_m1001271B151109d0_201107</strain>
    </source>
</reference>
<dbReference type="Proteomes" id="UP001212981">
    <property type="component" value="Unassembled WGS sequence"/>
</dbReference>